<feature type="non-terminal residue" evidence="1">
    <location>
        <position position="177"/>
    </location>
</feature>
<reference evidence="1 2" key="1">
    <citation type="submission" date="2022-05" db="EMBL/GenBank/DDBJ databases">
        <authorList>
            <consortium name="Genoscope - CEA"/>
            <person name="William W."/>
        </authorList>
    </citation>
    <scope>NUCLEOTIDE SEQUENCE [LARGE SCALE GENOMIC DNA]</scope>
</reference>
<evidence type="ECO:0000313" key="1">
    <source>
        <dbReference type="EMBL" id="CAH3114811.1"/>
    </source>
</evidence>
<protein>
    <recommendedName>
        <fullName evidence="3">CCHC-type domain-containing protein</fullName>
    </recommendedName>
</protein>
<evidence type="ECO:0000313" key="2">
    <source>
        <dbReference type="Proteomes" id="UP001159405"/>
    </source>
</evidence>
<proteinExistence type="predicted"/>
<gene>
    <name evidence="1" type="ORF">PLOB_00022743</name>
</gene>
<dbReference type="Proteomes" id="UP001159405">
    <property type="component" value="Unassembled WGS sequence"/>
</dbReference>
<evidence type="ECO:0008006" key="3">
    <source>
        <dbReference type="Google" id="ProtNLM"/>
    </source>
</evidence>
<keyword evidence="2" id="KW-1185">Reference proteome</keyword>
<dbReference type="EMBL" id="CALNXK010000027">
    <property type="protein sequence ID" value="CAH3114811.1"/>
    <property type="molecule type" value="Genomic_DNA"/>
</dbReference>
<name>A0ABN8NM75_9CNID</name>
<comment type="caution">
    <text evidence="1">The sequence shown here is derived from an EMBL/GenBank/DDBJ whole genome shotgun (WGS) entry which is preliminary data.</text>
</comment>
<sequence length="177" mass="20269">MAASPPRRVFAHKRTVRLIIENDRRIDSLQVIASLPNFQADITCVVPRFGGKCIDITLRDRKVTTRLAASGFDFGDLQKLLRLLGKRAIHVPSFVRAEFPENVVIDLLKQYRELKTENEGFSHIERGICVAEFVKINRDLPRRIVTQGVEINFKYTGQPLTCYRCNSTEHVVQNCDK</sequence>
<accession>A0ABN8NM75</accession>
<organism evidence="1 2">
    <name type="scientific">Porites lobata</name>
    <dbReference type="NCBI Taxonomy" id="104759"/>
    <lineage>
        <taxon>Eukaryota</taxon>
        <taxon>Metazoa</taxon>
        <taxon>Cnidaria</taxon>
        <taxon>Anthozoa</taxon>
        <taxon>Hexacorallia</taxon>
        <taxon>Scleractinia</taxon>
        <taxon>Fungiina</taxon>
        <taxon>Poritidae</taxon>
        <taxon>Porites</taxon>
    </lineage>
</organism>